<evidence type="ECO:0000256" key="10">
    <source>
        <dbReference type="ARBA" id="ARBA00022989"/>
    </source>
</evidence>
<dbReference type="InterPro" id="IPR033717">
    <property type="entry name" value="UDPK"/>
</dbReference>
<keyword evidence="14" id="KW-1208">Phospholipid metabolism</keyword>
<dbReference type="GO" id="GO:0016301">
    <property type="term" value="F:kinase activity"/>
    <property type="evidence" value="ECO:0007669"/>
    <property type="project" value="UniProtKB-KW"/>
</dbReference>
<keyword evidence="11" id="KW-0443">Lipid metabolism</keyword>
<sequence length="125" mass="13675">MSFLKFSSGRVRAVGYAFKGMVALIRREPSVKVQVFLTVLVIAAGFYFEITATQWMFQLLAAGLVLSAEGLNSAVEAIADFIHPDYHLKIGHIKDIAAGAVFFAAIFSTIIGLIIYVPYILALFD</sequence>
<comment type="cofactor">
    <cofactor evidence="18">
        <name>Mg(2+)</name>
        <dbReference type="ChEBI" id="CHEBI:18420"/>
    </cofactor>
    <text evidence="18">Mn(2+), Zn(2+), Cd(2+) and Co(2+) support activity to lesser extents.</text>
</comment>
<accession>A0A3S9MZJ1</accession>
<keyword evidence="9 17" id="KW-0067">ATP-binding</keyword>
<feature type="binding site" evidence="18">
    <location>
        <position position="76"/>
    </location>
    <ligand>
        <name>a divalent metal cation</name>
        <dbReference type="ChEBI" id="CHEBI:60240"/>
    </ligand>
</feature>
<comment type="subcellular location">
    <subcellularLocation>
        <location evidence="1">Cell membrane</location>
        <topology evidence="1">Multi-pass membrane protein</topology>
    </subcellularLocation>
</comment>
<evidence type="ECO:0000256" key="12">
    <source>
        <dbReference type="ARBA" id="ARBA00023136"/>
    </source>
</evidence>
<dbReference type="Pfam" id="PF01219">
    <property type="entry name" value="DAGK_prokar"/>
    <property type="match status" value="1"/>
</dbReference>
<evidence type="ECO:0000256" key="8">
    <source>
        <dbReference type="ARBA" id="ARBA00022777"/>
    </source>
</evidence>
<organism evidence="20 21">
    <name type="scientific">Nonlabens ponticola</name>
    <dbReference type="NCBI Taxonomy" id="2496866"/>
    <lineage>
        <taxon>Bacteria</taxon>
        <taxon>Pseudomonadati</taxon>
        <taxon>Bacteroidota</taxon>
        <taxon>Flavobacteriia</taxon>
        <taxon>Flavobacteriales</taxon>
        <taxon>Flavobacteriaceae</taxon>
        <taxon>Nonlabens</taxon>
    </lineage>
</organism>
<dbReference type="CDD" id="cd14265">
    <property type="entry name" value="UDPK_IM_like"/>
    <property type="match status" value="1"/>
</dbReference>
<feature type="binding site" evidence="17">
    <location>
        <position position="76"/>
    </location>
    <ligand>
        <name>ATP</name>
        <dbReference type="ChEBI" id="CHEBI:30616"/>
    </ligand>
</feature>
<keyword evidence="18" id="KW-0460">Magnesium</keyword>
<name>A0A3S9MZJ1_9FLAO</name>
<evidence type="ECO:0000256" key="15">
    <source>
        <dbReference type="PIRSR" id="PIRSR600829-1"/>
    </source>
</evidence>
<dbReference type="OrthoDB" id="1493837at2"/>
<evidence type="ECO:0000256" key="1">
    <source>
        <dbReference type="ARBA" id="ARBA00004651"/>
    </source>
</evidence>
<keyword evidence="3" id="KW-1003">Cell membrane</keyword>
<evidence type="ECO:0000313" key="20">
    <source>
        <dbReference type="EMBL" id="AZQ44671.1"/>
    </source>
</evidence>
<dbReference type="KEGG" id="noj:EJ995_10620"/>
<evidence type="ECO:0000256" key="13">
    <source>
        <dbReference type="ARBA" id="ARBA00023209"/>
    </source>
</evidence>
<evidence type="ECO:0000256" key="19">
    <source>
        <dbReference type="SAM" id="Phobius"/>
    </source>
</evidence>
<keyword evidence="21" id="KW-1185">Reference proteome</keyword>
<dbReference type="GO" id="GO:0005524">
    <property type="term" value="F:ATP binding"/>
    <property type="evidence" value="ECO:0007669"/>
    <property type="project" value="UniProtKB-KW"/>
</dbReference>
<dbReference type="GO" id="GO:0046872">
    <property type="term" value="F:metal ion binding"/>
    <property type="evidence" value="ECO:0007669"/>
    <property type="project" value="UniProtKB-KW"/>
</dbReference>
<dbReference type="GO" id="GO:0008654">
    <property type="term" value="P:phospholipid biosynthetic process"/>
    <property type="evidence" value="ECO:0007669"/>
    <property type="project" value="UniProtKB-KW"/>
</dbReference>
<dbReference type="AlphaFoldDB" id="A0A3S9MZJ1"/>
<feature type="binding site" evidence="16">
    <location>
        <position position="69"/>
    </location>
    <ligand>
        <name>substrate</name>
    </ligand>
</feature>
<reference evidence="20 21" key="1">
    <citation type="submission" date="2018-12" db="EMBL/GenBank/DDBJ databases">
        <title>Complete genome of Nonlabens sp. MJ115.</title>
        <authorList>
            <person name="Choi H.S."/>
            <person name="Jung J."/>
        </authorList>
    </citation>
    <scope>NUCLEOTIDE SEQUENCE [LARGE SCALE GENOMIC DNA]</scope>
    <source>
        <strain evidence="20 21">MJ115</strain>
    </source>
</reference>
<dbReference type="GO" id="GO:0005886">
    <property type="term" value="C:plasma membrane"/>
    <property type="evidence" value="ECO:0007669"/>
    <property type="project" value="UniProtKB-SubCell"/>
</dbReference>
<proteinExistence type="inferred from homology"/>
<feature type="binding site" evidence="18">
    <location>
        <position position="28"/>
    </location>
    <ligand>
        <name>a divalent metal cation</name>
        <dbReference type="ChEBI" id="CHEBI:60240"/>
    </ligand>
</feature>
<evidence type="ECO:0000256" key="5">
    <source>
        <dbReference type="ARBA" id="ARBA00022679"/>
    </source>
</evidence>
<keyword evidence="4" id="KW-0444">Lipid biosynthesis</keyword>
<keyword evidence="18" id="KW-0479">Metal-binding</keyword>
<feature type="active site" description="Proton acceptor" evidence="15">
    <location>
        <position position="69"/>
    </location>
</feature>
<gene>
    <name evidence="20" type="ORF">EJ995_10620</name>
</gene>
<feature type="transmembrane region" description="Helical" evidence="19">
    <location>
        <begin position="96"/>
        <end position="121"/>
    </location>
</feature>
<dbReference type="PANTHER" id="PTHR34299:SF1">
    <property type="entry name" value="DIACYLGLYCEROL KINASE"/>
    <property type="match status" value="1"/>
</dbReference>
<protein>
    <submittedName>
        <fullName evidence="20">Diacylglycerol kinase family protein</fullName>
    </submittedName>
</protein>
<evidence type="ECO:0000256" key="16">
    <source>
        <dbReference type="PIRSR" id="PIRSR600829-2"/>
    </source>
</evidence>
<dbReference type="Gene3D" id="1.10.287.3610">
    <property type="match status" value="1"/>
</dbReference>
<dbReference type="PANTHER" id="PTHR34299">
    <property type="entry name" value="DIACYLGLYCEROL KINASE"/>
    <property type="match status" value="1"/>
</dbReference>
<keyword evidence="6 19" id="KW-0812">Transmembrane</keyword>
<feature type="transmembrane region" description="Helical" evidence="19">
    <location>
        <begin position="31"/>
        <end position="50"/>
    </location>
</feature>
<evidence type="ECO:0000256" key="7">
    <source>
        <dbReference type="ARBA" id="ARBA00022741"/>
    </source>
</evidence>
<dbReference type="EMBL" id="CP034549">
    <property type="protein sequence ID" value="AZQ44671.1"/>
    <property type="molecule type" value="Genomic_DNA"/>
</dbReference>
<evidence type="ECO:0000256" key="3">
    <source>
        <dbReference type="ARBA" id="ARBA00022475"/>
    </source>
</evidence>
<evidence type="ECO:0000256" key="18">
    <source>
        <dbReference type="PIRSR" id="PIRSR600829-4"/>
    </source>
</evidence>
<keyword evidence="8 20" id="KW-0418">Kinase</keyword>
<evidence type="ECO:0000256" key="17">
    <source>
        <dbReference type="PIRSR" id="PIRSR600829-3"/>
    </source>
</evidence>
<evidence type="ECO:0000256" key="2">
    <source>
        <dbReference type="ARBA" id="ARBA00005967"/>
    </source>
</evidence>
<evidence type="ECO:0000256" key="9">
    <source>
        <dbReference type="ARBA" id="ARBA00022840"/>
    </source>
</evidence>
<keyword evidence="13" id="KW-0594">Phospholipid biosynthesis</keyword>
<feature type="binding site" evidence="17">
    <location>
        <position position="16"/>
    </location>
    <ligand>
        <name>ATP</name>
        <dbReference type="ChEBI" id="CHEBI:30616"/>
    </ligand>
</feature>
<dbReference type="Proteomes" id="UP000279600">
    <property type="component" value="Chromosome"/>
</dbReference>
<evidence type="ECO:0000256" key="6">
    <source>
        <dbReference type="ARBA" id="ARBA00022692"/>
    </source>
</evidence>
<keyword evidence="5" id="KW-0808">Transferase</keyword>
<evidence type="ECO:0000256" key="14">
    <source>
        <dbReference type="ARBA" id="ARBA00023264"/>
    </source>
</evidence>
<comment type="similarity">
    <text evidence="2">Belongs to the bacterial diacylglycerol kinase family.</text>
</comment>
<feature type="binding site" evidence="17">
    <location>
        <begin position="94"/>
        <end position="95"/>
    </location>
    <ligand>
        <name>ATP</name>
        <dbReference type="ChEBI" id="CHEBI:30616"/>
    </ligand>
</feature>
<evidence type="ECO:0000256" key="11">
    <source>
        <dbReference type="ARBA" id="ARBA00023098"/>
    </source>
</evidence>
<evidence type="ECO:0000313" key="21">
    <source>
        <dbReference type="Proteomes" id="UP000279600"/>
    </source>
</evidence>
<evidence type="ECO:0000256" key="4">
    <source>
        <dbReference type="ARBA" id="ARBA00022516"/>
    </source>
</evidence>
<keyword evidence="7 17" id="KW-0547">Nucleotide-binding</keyword>
<dbReference type="RefSeq" id="WP_126448338.1">
    <property type="nucleotide sequence ID" value="NZ_CP034549.1"/>
</dbReference>
<dbReference type="InterPro" id="IPR000829">
    <property type="entry name" value="DAGK"/>
</dbReference>
<keyword evidence="10 19" id="KW-1133">Transmembrane helix</keyword>
<keyword evidence="12 19" id="KW-0472">Membrane</keyword>
<dbReference type="InterPro" id="IPR036945">
    <property type="entry name" value="DAGK_sf"/>
</dbReference>
<feature type="binding site" evidence="17">
    <location>
        <position position="28"/>
    </location>
    <ligand>
        <name>ATP</name>
        <dbReference type="ChEBI" id="CHEBI:30616"/>
    </ligand>
</feature>